<keyword evidence="2" id="KW-0732">Signal</keyword>
<keyword evidence="4" id="KW-1185">Reference proteome</keyword>
<dbReference type="Proteomes" id="UP001267878">
    <property type="component" value="Unassembled WGS sequence"/>
</dbReference>
<accession>A0ABU1VRC8</accession>
<proteinExistence type="predicted"/>
<dbReference type="EMBL" id="JAVDVW010000002">
    <property type="protein sequence ID" value="MDR7099773.1"/>
    <property type="molecule type" value="Genomic_DNA"/>
</dbReference>
<sequence length="164" mass="17853">MKASTLAAAFLLMVFSASALAAAGRLAEIRLQQEEIRRQTEDSDGRYVRFDKGELAKLRTAQDTVFALLDGVSELSELRPSQQVDLFNALETVKAVLAANDADRQLCWREQRLGSHRIETVCATVAERQQIREGGQEWHGEPSICGSASAGATSQSCLPARGGF</sequence>
<organism evidence="3 4">
    <name type="scientific">Agrilutibacter niabensis</name>
    <dbReference type="NCBI Taxonomy" id="380628"/>
    <lineage>
        <taxon>Bacteria</taxon>
        <taxon>Pseudomonadati</taxon>
        <taxon>Pseudomonadota</taxon>
        <taxon>Gammaproteobacteria</taxon>
        <taxon>Lysobacterales</taxon>
        <taxon>Lysobacteraceae</taxon>
        <taxon>Agrilutibacter</taxon>
    </lineage>
</organism>
<feature type="region of interest" description="Disordered" evidence="1">
    <location>
        <begin position="134"/>
        <end position="164"/>
    </location>
</feature>
<name>A0ABU1VRC8_9GAMM</name>
<dbReference type="RefSeq" id="WP_310054180.1">
    <property type="nucleotide sequence ID" value="NZ_JAVDVW010000002.1"/>
</dbReference>
<comment type="caution">
    <text evidence="3">The sequence shown here is derived from an EMBL/GenBank/DDBJ whole genome shotgun (WGS) entry which is preliminary data.</text>
</comment>
<reference evidence="3 4" key="1">
    <citation type="submission" date="2023-07" db="EMBL/GenBank/DDBJ databases">
        <title>Sorghum-associated microbial communities from plants grown in Nebraska, USA.</title>
        <authorList>
            <person name="Schachtman D."/>
        </authorList>
    </citation>
    <scope>NUCLEOTIDE SEQUENCE [LARGE SCALE GENOMIC DNA]</scope>
    <source>
        <strain evidence="3 4">BE187</strain>
    </source>
</reference>
<gene>
    <name evidence="3" type="ORF">J2X04_002154</name>
</gene>
<feature type="signal peptide" evidence="2">
    <location>
        <begin position="1"/>
        <end position="21"/>
    </location>
</feature>
<evidence type="ECO:0000256" key="2">
    <source>
        <dbReference type="SAM" id="SignalP"/>
    </source>
</evidence>
<protein>
    <submittedName>
        <fullName evidence="3">Uncharacterized protein</fullName>
    </submittedName>
</protein>
<evidence type="ECO:0000256" key="1">
    <source>
        <dbReference type="SAM" id="MobiDB-lite"/>
    </source>
</evidence>
<evidence type="ECO:0000313" key="4">
    <source>
        <dbReference type="Proteomes" id="UP001267878"/>
    </source>
</evidence>
<feature type="chain" id="PRO_5046157293" evidence="2">
    <location>
        <begin position="22"/>
        <end position="164"/>
    </location>
</feature>
<evidence type="ECO:0000313" key="3">
    <source>
        <dbReference type="EMBL" id="MDR7099773.1"/>
    </source>
</evidence>